<keyword evidence="2 6" id="KW-0929">Antimicrobial</keyword>
<dbReference type="GO" id="GO:0016998">
    <property type="term" value="P:cell wall macromolecule catabolic process"/>
    <property type="evidence" value="ECO:0007669"/>
    <property type="project" value="InterPro"/>
</dbReference>
<keyword evidence="3 6" id="KW-0081">Bacteriolytic enzyme</keyword>
<dbReference type="EMBL" id="AACVIE010000001">
    <property type="protein sequence ID" value="EAM5641435.1"/>
    <property type="molecule type" value="Genomic_DNA"/>
</dbReference>
<dbReference type="GO" id="GO:0009253">
    <property type="term" value="P:peptidoglycan catabolic process"/>
    <property type="evidence" value="ECO:0007669"/>
    <property type="project" value="InterPro"/>
</dbReference>
<dbReference type="Gene3D" id="1.10.530.40">
    <property type="match status" value="1"/>
</dbReference>
<dbReference type="InterPro" id="IPR034690">
    <property type="entry name" value="Endolysin_T4_type"/>
</dbReference>
<dbReference type="InterPro" id="IPR023346">
    <property type="entry name" value="Lysozyme-like_dom_sf"/>
</dbReference>
<dbReference type="AlphaFoldDB" id="A0A5T8HIJ3"/>
<comment type="catalytic activity">
    <reaction evidence="1 6">
        <text>Hydrolysis of (1-&gt;4)-beta-linkages between N-acetylmuramic acid and N-acetyl-D-glucosamine residues in a peptidoglycan and between N-acetyl-D-glucosamine residues in chitodextrins.</text>
        <dbReference type="EC" id="3.2.1.17"/>
    </reaction>
</comment>
<evidence type="ECO:0000256" key="2">
    <source>
        <dbReference type="ARBA" id="ARBA00022529"/>
    </source>
</evidence>
<reference evidence="7" key="1">
    <citation type="submission" date="2019-01" db="EMBL/GenBank/DDBJ databases">
        <authorList>
            <consortium name="PulseNet: The National Subtyping Network for Foodborne Disease Surveillance"/>
            <person name="Tarr C.L."/>
            <person name="Trees E."/>
            <person name="Katz L.S."/>
            <person name="Carleton-Romer H.A."/>
            <person name="Stroika S."/>
            <person name="Kucerova Z."/>
            <person name="Roache K.F."/>
            <person name="Sabol A.L."/>
            <person name="Besser J."/>
            <person name="Gerner-Smidt P."/>
        </authorList>
    </citation>
    <scope>NUCLEOTIDE SEQUENCE</scope>
    <source>
        <strain evidence="7">PNUSAS064512</strain>
    </source>
</reference>
<evidence type="ECO:0000256" key="3">
    <source>
        <dbReference type="ARBA" id="ARBA00022638"/>
    </source>
</evidence>
<dbReference type="Pfam" id="PF00959">
    <property type="entry name" value="Phage_lysozyme"/>
    <property type="match status" value="1"/>
</dbReference>
<sequence length="176" mass="19775">MNRLSKTMMALIIGGASSLTLLNQFLHEEEGDRTHAYRDAGGVWTICKGLTHVDGKPVRKGMVLTPVQCDRLDREQEQKALALIDRIVKVSLTPPQKAGIASFCAWNIGLEKCEHSTFLRELNAGHRLAACAQIRRWVYDHGQDCRKTKGMAHGCYGQVERRDQESLLACWGIDRE</sequence>
<dbReference type="CDD" id="cd16900">
    <property type="entry name" value="endolysin_R21-like"/>
    <property type="match status" value="1"/>
</dbReference>
<evidence type="ECO:0000256" key="4">
    <source>
        <dbReference type="ARBA" id="ARBA00022801"/>
    </source>
</evidence>
<dbReference type="InterPro" id="IPR023347">
    <property type="entry name" value="Lysozyme_dom_sf"/>
</dbReference>
<dbReference type="GO" id="GO:0042742">
    <property type="term" value="P:defense response to bacterium"/>
    <property type="evidence" value="ECO:0007669"/>
    <property type="project" value="UniProtKB-KW"/>
</dbReference>
<organism evidence="7">
    <name type="scientific">Salmonella enterica</name>
    <name type="common">Salmonella choleraesuis</name>
    <dbReference type="NCBI Taxonomy" id="28901"/>
    <lineage>
        <taxon>Bacteria</taxon>
        <taxon>Pseudomonadati</taxon>
        <taxon>Pseudomonadota</taxon>
        <taxon>Gammaproteobacteria</taxon>
        <taxon>Enterobacterales</taxon>
        <taxon>Enterobacteriaceae</taxon>
        <taxon>Salmonella</taxon>
    </lineage>
</organism>
<evidence type="ECO:0000313" key="7">
    <source>
        <dbReference type="EMBL" id="EAM5641435.1"/>
    </source>
</evidence>
<dbReference type="EC" id="3.2.1.17" evidence="6"/>
<protein>
    <recommendedName>
        <fullName evidence="6">Lysozyme</fullName>
        <ecNumber evidence="6">3.2.1.17</ecNumber>
    </recommendedName>
</protein>
<gene>
    <name evidence="7" type="ORF">EOF35_05085</name>
</gene>
<evidence type="ECO:0000256" key="1">
    <source>
        <dbReference type="ARBA" id="ARBA00000632"/>
    </source>
</evidence>
<dbReference type="GO" id="GO:0003796">
    <property type="term" value="F:lysozyme activity"/>
    <property type="evidence" value="ECO:0007669"/>
    <property type="project" value="UniProtKB-EC"/>
</dbReference>
<dbReference type="PANTHER" id="PTHR38107:SF3">
    <property type="entry name" value="LYSOZYME RRRD-RELATED"/>
    <property type="match status" value="1"/>
</dbReference>
<dbReference type="SUPFAM" id="SSF53955">
    <property type="entry name" value="Lysozyme-like"/>
    <property type="match status" value="1"/>
</dbReference>
<dbReference type="HAMAP" id="MF_04110">
    <property type="entry name" value="ENDOLYSIN_T4"/>
    <property type="match status" value="1"/>
</dbReference>
<dbReference type="PANTHER" id="PTHR38107">
    <property type="match status" value="1"/>
</dbReference>
<keyword evidence="5 6" id="KW-0326">Glycosidase</keyword>
<proteinExistence type="inferred from homology"/>
<evidence type="ECO:0000256" key="5">
    <source>
        <dbReference type="ARBA" id="ARBA00023295"/>
    </source>
</evidence>
<comment type="similarity">
    <text evidence="6">Belongs to the glycosyl hydrolase 24 family.</text>
</comment>
<dbReference type="InterPro" id="IPR051018">
    <property type="entry name" value="Bacteriophage_GH24"/>
</dbReference>
<dbReference type="InterPro" id="IPR002196">
    <property type="entry name" value="Glyco_hydro_24"/>
</dbReference>
<dbReference type="GO" id="GO:0031640">
    <property type="term" value="P:killing of cells of another organism"/>
    <property type="evidence" value="ECO:0007669"/>
    <property type="project" value="UniProtKB-KW"/>
</dbReference>
<comment type="caution">
    <text evidence="7">The sequence shown here is derived from an EMBL/GenBank/DDBJ whole genome shotgun (WGS) entry which is preliminary data.</text>
</comment>
<name>A0A5T8HIJ3_SALER</name>
<accession>A0A5T8HIJ3</accession>
<keyword evidence="4 6" id="KW-0378">Hydrolase</keyword>
<evidence type="ECO:0000256" key="6">
    <source>
        <dbReference type="RuleBase" id="RU003788"/>
    </source>
</evidence>